<dbReference type="PANTHER" id="PTHR42957:SF1">
    <property type="entry name" value="HELICASE MJ1565-RELATED"/>
    <property type="match status" value="1"/>
</dbReference>
<dbReference type="RefSeq" id="WP_261760088.1">
    <property type="nucleotide sequence ID" value="NZ_CP104562.2"/>
</dbReference>
<proteinExistence type="predicted"/>
<dbReference type="Gene3D" id="3.40.50.300">
    <property type="entry name" value="P-loop containing nucleotide triphosphate hydrolases"/>
    <property type="match status" value="2"/>
</dbReference>
<gene>
    <name evidence="2" type="ORF">N4261_10510</name>
</gene>
<name>A0ABY6B9K9_9BURK</name>
<feature type="domain" description="Helicase HerA central" evidence="1">
    <location>
        <begin position="145"/>
        <end position="216"/>
    </location>
</feature>
<dbReference type="SUPFAM" id="SSF52540">
    <property type="entry name" value="P-loop containing nucleoside triphosphate hydrolases"/>
    <property type="match status" value="1"/>
</dbReference>
<dbReference type="Pfam" id="PF01935">
    <property type="entry name" value="DUF87"/>
    <property type="match status" value="1"/>
</dbReference>
<organism evidence="2 3">
    <name type="scientific">Roseateles amylovorans</name>
    <dbReference type="NCBI Taxonomy" id="2978473"/>
    <lineage>
        <taxon>Bacteria</taxon>
        <taxon>Pseudomonadati</taxon>
        <taxon>Pseudomonadota</taxon>
        <taxon>Betaproteobacteria</taxon>
        <taxon>Burkholderiales</taxon>
        <taxon>Sphaerotilaceae</taxon>
        <taxon>Roseateles</taxon>
    </lineage>
</organism>
<evidence type="ECO:0000313" key="3">
    <source>
        <dbReference type="Proteomes" id="UP001064933"/>
    </source>
</evidence>
<evidence type="ECO:0000313" key="2">
    <source>
        <dbReference type="EMBL" id="UXH80270.1"/>
    </source>
</evidence>
<dbReference type="InterPro" id="IPR008571">
    <property type="entry name" value="HerA-like"/>
</dbReference>
<dbReference type="Proteomes" id="UP001064933">
    <property type="component" value="Chromosome"/>
</dbReference>
<protein>
    <submittedName>
        <fullName evidence="2">DUF87 domain-containing protein</fullName>
    </submittedName>
</protein>
<dbReference type="InterPro" id="IPR002789">
    <property type="entry name" value="HerA_central"/>
</dbReference>
<sequence length="608" mass="68102">MTRRIEAAACRIGAQPPGPAEVRGDMAYVLRVTAHLDWPDEGTPRHRRLHRLMPQSPSEGAAHDDHLLIECRLLGTYAPSAPGDAHAGRIVFSGDPGQLDHPDRYDAFIPTRRMRDLFVNGTVDQRHRIRFGQLRDSETPSPSKEPGITACLSMLDIRGKRSAMFGKTRLGKSNVVKLLVQGMLDVTAQSRDVGQLIFDVNGEYANSNPQDGADNIGAAYADRCTVYFLSDRSTSDANAKLLRFNFYERPEDAMNTLRELLPMEVADTDYVRPLLTCRLPPLQPVDGDTVDVLQRRLRKLMIYWTILHTAGFDHCEARLSEMLNRLGYGTQFNPNFSQPLRMAAYQAINGTTAPPLPKTFAEMEAEVSLILRFSLSYPNDPALRRQGRYIFDADEEIMAAFLFPQAGAGPYVLRPAVPFHSPQVDNFITEILASIDTGGTVIVDLGSANERIIRYFARTLSVAVFLQQEGKFVRNEMQGRYVQIYFEEAHMIFPPNSGNVIDVYSRFAKEGAKFNIGIVYSTQSPSTVNQDLLAQTENFFIGHLSSERETQLLSAVQYAFKGMENDIMRSRSPGYMRVLTASHRYPIPIQANRYDGQPTLVTPGTPLE</sequence>
<evidence type="ECO:0000259" key="1">
    <source>
        <dbReference type="Pfam" id="PF01935"/>
    </source>
</evidence>
<dbReference type="EMBL" id="CP104562">
    <property type="protein sequence ID" value="UXH80270.1"/>
    <property type="molecule type" value="Genomic_DNA"/>
</dbReference>
<dbReference type="InterPro" id="IPR027417">
    <property type="entry name" value="P-loop_NTPase"/>
</dbReference>
<reference evidence="2" key="1">
    <citation type="submission" date="2022-10" db="EMBL/GenBank/DDBJ databases">
        <title>Characterization and whole genome sequencing of a new Roseateles species, isolated from fresh water.</title>
        <authorList>
            <person name="Guliayeva D.Y."/>
            <person name="Akhremchuk A.E."/>
            <person name="Sikolenko M.A."/>
            <person name="Valentovich L.N."/>
            <person name="Sidarenka A.V."/>
        </authorList>
    </citation>
    <scope>NUCLEOTIDE SEQUENCE</scope>
    <source>
        <strain evidence="2">BIM B-1768</strain>
    </source>
</reference>
<accession>A0ABY6B9K9</accession>
<keyword evidence="3" id="KW-1185">Reference proteome</keyword>
<dbReference type="PANTHER" id="PTHR42957">
    <property type="entry name" value="HELICASE MJ1565-RELATED"/>
    <property type="match status" value="1"/>
</dbReference>